<keyword evidence="3" id="KW-1185">Reference proteome</keyword>
<dbReference type="PANTHER" id="PTHR12111">
    <property type="entry name" value="SPLICING FACTOR YJU2"/>
    <property type="match status" value="1"/>
</dbReference>
<reference evidence="2 3" key="1">
    <citation type="journal article" date="2024" name="J. Plant Pathol.">
        <title>Sequence and assembly of the genome of Seiridium unicorne, isolate CBS 538.82, causal agent of cypress canker disease.</title>
        <authorList>
            <person name="Scali E."/>
            <person name="Rocca G.D."/>
            <person name="Danti R."/>
            <person name="Garbelotto M."/>
            <person name="Barberini S."/>
            <person name="Baroncelli R."/>
            <person name="Emiliani G."/>
        </authorList>
    </citation>
    <scope>NUCLEOTIDE SEQUENCE [LARGE SCALE GENOMIC DNA]</scope>
    <source>
        <strain evidence="2 3">BM-138-508</strain>
    </source>
</reference>
<accession>A0ABR2V8A1</accession>
<feature type="region of interest" description="Disordered" evidence="1">
    <location>
        <begin position="1"/>
        <end position="32"/>
    </location>
</feature>
<dbReference type="Proteomes" id="UP001408356">
    <property type="component" value="Unassembled WGS sequence"/>
</dbReference>
<feature type="compositionally biased region" description="Basic and acidic residues" evidence="1">
    <location>
        <begin position="246"/>
        <end position="260"/>
    </location>
</feature>
<gene>
    <name evidence="2" type="ORF">SUNI508_04436</name>
</gene>
<dbReference type="EMBL" id="JARVKF010000090">
    <property type="protein sequence ID" value="KAK9423142.1"/>
    <property type="molecule type" value="Genomic_DNA"/>
</dbReference>
<evidence type="ECO:0000313" key="2">
    <source>
        <dbReference type="EMBL" id="KAK9423142.1"/>
    </source>
</evidence>
<evidence type="ECO:0000256" key="1">
    <source>
        <dbReference type="SAM" id="MobiDB-lite"/>
    </source>
</evidence>
<dbReference type="PANTHER" id="PTHR12111:SF1">
    <property type="entry name" value="SPLICING FACTOR YJU2"/>
    <property type="match status" value="1"/>
</dbReference>
<dbReference type="InterPro" id="IPR007590">
    <property type="entry name" value="Saf4/Yju2"/>
</dbReference>
<protein>
    <submittedName>
        <fullName evidence="2">Splicing factor YJU2</fullName>
    </submittedName>
</protein>
<name>A0ABR2V8A1_9PEZI</name>
<comment type="caution">
    <text evidence="2">The sequence shown here is derived from an EMBL/GenBank/DDBJ whole genome shotgun (WGS) entry which is preliminary data.</text>
</comment>
<evidence type="ECO:0000313" key="3">
    <source>
        <dbReference type="Proteomes" id="UP001408356"/>
    </source>
</evidence>
<proteinExistence type="predicted"/>
<sequence length="268" mass="30303">MSERQVVQEYYPPGFDPSQISRPPKRPQLGSKFVDCQSNARKETMRETYMRLPAPRLHIRCPSCSSAISFQTRLQTGDYVCDSGAQRSRGLQNTTTSAEQGTIWQSLDRLEQREEERNAIVDLETRAFDAKREKVVADALDKIRLQNERVEHRGREGTEITTPEDGEYNRTERENVEAARHAFEAARHAFEAARHAFEAVRLNSIEYEDAVTAVPLFAPEGNRAVGAKPVLKGLKRKATQGPADSPVKEKRAREKPKVLADYDSDTDS</sequence>
<dbReference type="Pfam" id="PF04502">
    <property type="entry name" value="Saf4_Yju2"/>
    <property type="match status" value="1"/>
</dbReference>
<feature type="region of interest" description="Disordered" evidence="1">
    <location>
        <begin position="227"/>
        <end position="268"/>
    </location>
</feature>
<organism evidence="2 3">
    <name type="scientific">Seiridium unicorne</name>
    <dbReference type="NCBI Taxonomy" id="138068"/>
    <lineage>
        <taxon>Eukaryota</taxon>
        <taxon>Fungi</taxon>
        <taxon>Dikarya</taxon>
        <taxon>Ascomycota</taxon>
        <taxon>Pezizomycotina</taxon>
        <taxon>Sordariomycetes</taxon>
        <taxon>Xylariomycetidae</taxon>
        <taxon>Amphisphaeriales</taxon>
        <taxon>Sporocadaceae</taxon>
        <taxon>Seiridium</taxon>
    </lineage>
</organism>